<keyword evidence="5 6" id="KW-0687">Ribonucleoprotein</keyword>
<dbReference type="GO" id="GO:1990904">
    <property type="term" value="C:ribonucleoprotein complex"/>
    <property type="evidence" value="ECO:0007669"/>
    <property type="project" value="UniProtKB-KW"/>
</dbReference>
<comment type="caution">
    <text evidence="7">The sequence shown here is derived from an EMBL/GenBank/DDBJ whole genome shotgun (WGS) entry which is preliminary data.</text>
</comment>
<dbReference type="GO" id="GO:0005840">
    <property type="term" value="C:ribosome"/>
    <property type="evidence" value="ECO:0007669"/>
    <property type="project" value="UniProtKB-UniRule"/>
</dbReference>
<comment type="similarity">
    <text evidence="1 6">Belongs to the universal ribosomal protein uL23 family.</text>
</comment>
<keyword evidence="4 6" id="KW-0689">Ribosomal protein</keyword>
<dbReference type="EMBL" id="JAWDKD010000011">
    <property type="protein sequence ID" value="MDV0446708.1"/>
    <property type="molecule type" value="Genomic_DNA"/>
</dbReference>
<dbReference type="GO" id="GO:0006412">
    <property type="term" value="P:translation"/>
    <property type="evidence" value="ECO:0007669"/>
    <property type="project" value="UniProtKB-UniRule"/>
</dbReference>
<dbReference type="HAMAP" id="MF_01369_A">
    <property type="entry name" value="Ribosomal_uL23_A"/>
    <property type="match status" value="1"/>
</dbReference>
<evidence type="ECO:0000313" key="8">
    <source>
        <dbReference type="Proteomes" id="UP001271789"/>
    </source>
</evidence>
<reference evidence="7" key="1">
    <citation type="submission" date="2023-06" db="EMBL/GenBank/DDBJ databases">
        <title>Genome sequence of Methanosarcinaceae archaeon Ag5.</title>
        <authorList>
            <person name="Protasov E."/>
            <person name="Platt K."/>
            <person name="Poehlein A."/>
            <person name="Daniel R."/>
            <person name="Brune A."/>
        </authorList>
    </citation>
    <scope>NUCLEOTIDE SEQUENCE</scope>
    <source>
        <strain evidence="7">Ag5</strain>
    </source>
</reference>
<evidence type="ECO:0000256" key="5">
    <source>
        <dbReference type="ARBA" id="ARBA00023274"/>
    </source>
</evidence>
<sequence length="82" mass="9345">MMSVQYPFITEKAMFHMEDSKLQVIVDTRANKQKIKKDVEELYGFKVASVRTMTTMKGQKKAIITFEKSEAANEIATRLGLA</sequence>
<comment type="subunit">
    <text evidence="6">Part of the 50S ribosomal subunit. Contacts protein L29.</text>
</comment>
<evidence type="ECO:0000256" key="1">
    <source>
        <dbReference type="ARBA" id="ARBA00006700"/>
    </source>
</evidence>
<accession>A0AAE4SDL4</accession>
<dbReference type="NCBIfam" id="NF011118">
    <property type="entry name" value="PRK14548.1"/>
    <property type="match status" value="1"/>
</dbReference>
<keyword evidence="3 6" id="KW-0694">RNA-binding</keyword>
<dbReference type="Gene3D" id="3.30.70.330">
    <property type="match status" value="1"/>
</dbReference>
<keyword evidence="8" id="KW-1185">Reference proteome</keyword>
<evidence type="ECO:0000256" key="4">
    <source>
        <dbReference type="ARBA" id="ARBA00022980"/>
    </source>
</evidence>
<name>A0AAE4SDL4_9EURY</name>
<evidence type="ECO:0000256" key="3">
    <source>
        <dbReference type="ARBA" id="ARBA00022884"/>
    </source>
</evidence>
<gene>
    <name evidence="6" type="primary">rpl23</name>
    <name evidence="7" type="ORF">MsAg5_05600</name>
</gene>
<proteinExistence type="inferred from homology"/>
<dbReference type="GO" id="GO:0003735">
    <property type="term" value="F:structural constituent of ribosome"/>
    <property type="evidence" value="ECO:0007669"/>
    <property type="project" value="UniProtKB-UniRule"/>
</dbReference>
<dbReference type="SUPFAM" id="SSF54189">
    <property type="entry name" value="Ribosomal proteins S24e, L23 and L15e"/>
    <property type="match status" value="1"/>
</dbReference>
<dbReference type="FunFam" id="3.30.70.330:FF:000532">
    <property type="entry name" value="50S ribosomal protein L23"/>
    <property type="match status" value="1"/>
</dbReference>
<protein>
    <recommendedName>
        <fullName evidence="6">Large ribosomal subunit protein uL23</fullName>
    </recommendedName>
</protein>
<dbReference type="PANTHER" id="PTHR11620">
    <property type="entry name" value="60S RIBOSOMAL PROTEIN L23A"/>
    <property type="match status" value="1"/>
</dbReference>
<evidence type="ECO:0000256" key="6">
    <source>
        <dbReference type="HAMAP-Rule" id="MF_01369"/>
    </source>
</evidence>
<dbReference type="Pfam" id="PF00276">
    <property type="entry name" value="Ribosomal_L23"/>
    <property type="match status" value="1"/>
</dbReference>
<evidence type="ECO:0000313" key="7">
    <source>
        <dbReference type="EMBL" id="MDV0446708.1"/>
    </source>
</evidence>
<dbReference type="InterPro" id="IPR012678">
    <property type="entry name" value="Ribosomal_uL23/eL15/eS24_sf"/>
</dbReference>
<dbReference type="InterPro" id="IPR012677">
    <property type="entry name" value="Nucleotide-bd_a/b_plait_sf"/>
</dbReference>
<evidence type="ECO:0000256" key="2">
    <source>
        <dbReference type="ARBA" id="ARBA00022730"/>
    </source>
</evidence>
<dbReference type="RefSeq" id="WP_338099115.1">
    <property type="nucleotide sequence ID" value="NZ_JAWDKD010000011.1"/>
</dbReference>
<dbReference type="InterPro" id="IPR019985">
    <property type="entry name" value="Ribosomal_uL23"/>
</dbReference>
<dbReference type="NCBIfam" id="TIGR03636">
    <property type="entry name" value="uL23_arch"/>
    <property type="match status" value="1"/>
</dbReference>
<dbReference type="GO" id="GO:0019843">
    <property type="term" value="F:rRNA binding"/>
    <property type="evidence" value="ECO:0007669"/>
    <property type="project" value="UniProtKB-UniRule"/>
</dbReference>
<organism evidence="7 8">
    <name type="scientific">Methanolapillus africanus</name>
    <dbReference type="NCBI Taxonomy" id="3028297"/>
    <lineage>
        <taxon>Archaea</taxon>
        <taxon>Methanobacteriati</taxon>
        <taxon>Methanobacteriota</taxon>
        <taxon>Stenosarchaea group</taxon>
        <taxon>Methanomicrobia</taxon>
        <taxon>Methanosarcinales</taxon>
        <taxon>Methanosarcinaceae</taxon>
        <taxon>Methanolapillus</taxon>
    </lineage>
</organism>
<comment type="function">
    <text evidence="6">Binds to 23S rRNA. One of the proteins that surrounds the polypeptide exit tunnel on the outside of the ribosome.</text>
</comment>
<dbReference type="AlphaFoldDB" id="A0AAE4SDL4"/>
<dbReference type="Proteomes" id="UP001271789">
    <property type="component" value="Unassembled WGS sequence"/>
</dbReference>
<dbReference type="InterPro" id="IPR013025">
    <property type="entry name" value="Ribosomal_uL23-like"/>
</dbReference>
<keyword evidence="2 6" id="KW-0699">rRNA-binding</keyword>